<evidence type="ECO:0000313" key="3">
    <source>
        <dbReference type="Proteomes" id="UP000239406"/>
    </source>
</evidence>
<evidence type="ECO:0000313" key="1">
    <source>
        <dbReference type="EMBL" id="PPE69422.1"/>
    </source>
</evidence>
<reference evidence="1 3" key="1">
    <citation type="submission" date="2018-02" db="EMBL/GenBank/DDBJ databases">
        <title>Reclassifiation of [Polyangium] brachysporum DSM 7029 as Guopingzhaonella breviflexa gen. nov., sp. nov., a member of the family Comamonadaceae.</title>
        <authorList>
            <person name="Tang B."/>
        </authorList>
    </citation>
    <scope>NUCLEOTIDE SEQUENCE [LARGE SCALE GENOMIC DNA]</scope>
    <source>
        <strain evidence="1 3">DSM 15344</strain>
    </source>
</reference>
<name>A0A2S5T375_9BURK</name>
<dbReference type="EMBL" id="PSNY01000012">
    <property type="protein sequence ID" value="PPE69422.1"/>
    <property type="molecule type" value="Genomic_DNA"/>
</dbReference>
<reference evidence="2 4" key="2">
    <citation type="submission" date="2019-03" db="EMBL/GenBank/DDBJ databases">
        <title>Genomic Encyclopedia of Type Strains, Phase IV (KMG-IV): sequencing the most valuable type-strain genomes for metagenomic binning, comparative biology and taxonomic classification.</title>
        <authorList>
            <person name="Goeker M."/>
        </authorList>
    </citation>
    <scope>NUCLEOTIDE SEQUENCE [LARGE SCALE GENOMIC DNA]</scope>
    <source>
        <strain evidence="2 4">DSM 15264</strain>
    </source>
</reference>
<dbReference type="OrthoDB" id="9156495at2"/>
<organism evidence="1 3">
    <name type="scientific">Caldimonas thermodepolymerans</name>
    <dbReference type="NCBI Taxonomy" id="215580"/>
    <lineage>
        <taxon>Bacteria</taxon>
        <taxon>Pseudomonadati</taxon>
        <taxon>Pseudomonadota</taxon>
        <taxon>Betaproteobacteria</taxon>
        <taxon>Burkholderiales</taxon>
        <taxon>Sphaerotilaceae</taxon>
        <taxon>Caldimonas</taxon>
    </lineage>
</organism>
<keyword evidence="3" id="KW-1185">Reference proteome</keyword>
<proteinExistence type="predicted"/>
<evidence type="ECO:0000313" key="4">
    <source>
        <dbReference type="Proteomes" id="UP000294772"/>
    </source>
</evidence>
<comment type="caution">
    <text evidence="1">The sequence shown here is derived from an EMBL/GenBank/DDBJ whole genome shotgun (WGS) entry which is preliminary data.</text>
</comment>
<gene>
    <name evidence="1" type="ORF">C1702_12040</name>
    <name evidence="2" type="ORF">EV676_10123</name>
</gene>
<dbReference type="EMBL" id="SLXF01000001">
    <property type="protein sequence ID" value="TCP09450.1"/>
    <property type="molecule type" value="Genomic_DNA"/>
</dbReference>
<dbReference type="RefSeq" id="WP_104357950.1">
    <property type="nucleotide sequence ID" value="NZ_CALFFA010000022.1"/>
</dbReference>
<accession>A0A2S5T375</accession>
<protein>
    <submittedName>
        <fullName evidence="1">Uncharacterized protein</fullName>
    </submittedName>
</protein>
<evidence type="ECO:0000313" key="2">
    <source>
        <dbReference type="EMBL" id="TCP09450.1"/>
    </source>
</evidence>
<sequence>MQRTNSGKYLVLVGTSQAPRALLFGPRHDYLAELGDDEDVVEDLMKAGAPCRAPDALKRRVAHATGASEAALALWCWRLADW</sequence>
<dbReference type="Proteomes" id="UP000239406">
    <property type="component" value="Unassembled WGS sequence"/>
</dbReference>
<dbReference type="AlphaFoldDB" id="A0A2S5T375"/>
<dbReference type="Proteomes" id="UP000294772">
    <property type="component" value="Unassembled WGS sequence"/>
</dbReference>